<dbReference type="RefSeq" id="WP_282593134.1">
    <property type="nucleotide sequence ID" value="NZ_JAPAAF010000041.1"/>
</dbReference>
<accession>A0AA41YEP0</accession>
<name>A0AA41YEP0_9BACT</name>
<dbReference type="Proteomes" id="UP001163821">
    <property type="component" value="Unassembled WGS sequence"/>
</dbReference>
<gene>
    <name evidence="1" type="ORF">N2K84_17520</name>
</gene>
<reference evidence="1" key="1">
    <citation type="submission" date="2022-10" db="EMBL/GenBank/DDBJ databases">
        <title>Gaoshiqiia sediminis gen. nov., sp. nov., isolated from coastal sediment.</title>
        <authorList>
            <person name="Yu W.X."/>
            <person name="Mu D.S."/>
            <person name="Du J.Z."/>
            <person name="Liang Y.Q."/>
        </authorList>
    </citation>
    <scope>NUCLEOTIDE SEQUENCE</scope>
    <source>
        <strain evidence="1">A06</strain>
    </source>
</reference>
<proteinExistence type="predicted"/>
<evidence type="ECO:0000313" key="2">
    <source>
        <dbReference type="Proteomes" id="UP001163821"/>
    </source>
</evidence>
<organism evidence="1 2">
    <name type="scientific">Gaoshiqia sediminis</name>
    <dbReference type="NCBI Taxonomy" id="2986998"/>
    <lineage>
        <taxon>Bacteria</taxon>
        <taxon>Pseudomonadati</taxon>
        <taxon>Bacteroidota</taxon>
        <taxon>Bacteroidia</taxon>
        <taxon>Marinilabiliales</taxon>
        <taxon>Prolixibacteraceae</taxon>
        <taxon>Gaoshiqia</taxon>
    </lineage>
</organism>
<dbReference type="EMBL" id="JAPAAF010000041">
    <property type="protein sequence ID" value="MCW0484542.1"/>
    <property type="molecule type" value="Genomic_DNA"/>
</dbReference>
<sequence>MAKVKGGLLGSVAGKLGPLVVVQRGETTYVRSAPVFTKDSWSEKQQKNRQRFREVNAFCRRFKQQVIVPVWNKLAEGKSGYHLFLKANSPAFGQDGSIQDISLLRFADGKLPQPFQLKAQRSGEDAMNIQVSWQNDGLSAALRLQDELLYMTAETDQFQGIFSSGIQRSQGGGVIRLPEGTTAERGIYLFFAAPDRAGFSPDRYVAL</sequence>
<keyword evidence="2" id="KW-1185">Reference proteome</keyword>
<protein>
    <submittedName>
        <fullName evidence="1">Uncharacterized protein</fullName>
    </submittedName>
</protein>
<comment type="caution">
    <text evidence="1">The sequence shown here is derived from an EMBL/GenBank/DDBJ whole genome shotgun (WGS) entry which is preliminary data.</text>
</comment>
<evidence type="ECO:0000313" key="1">
    <source>
        <dbReference type="EMBL" id="MCW0484542.1"/>
    </source>
</evidence>
<dbReference type="AlphaFoldDB" id="A0AA41YEP0"/>